<sequence>MKTHGYQVYRVILRFLQKVYQAVFSAMSRSSASAVLIIAHQTDTNPLVFALKECKALGFHSWTEGEITTAMP</sequence>
<dbReference type="AlphaFoldDB" id="A0A450T420"/>
<evidence type="ECO:0000313" key="1">
    <source>
        <dbReference type="EMBL" id="VFJ45587.1"/>
    </source>
</evidence>
<reference evidence="2" key="1">
    <citation type="submission" date="2019-02" db="EMBL/GenBank/DDBJ databases">
        <authorList>
            <person name="Gruber-Vodicka R. H."/>
            <person name="Seah K. B. B."/>
        </authorList>
    </citation>
    <scope>NUCLEOTIDE SEQUENCE</scope>
    <source>
        <strain evidence="2">BECK_BZ106</strain>
        <strain evidence="1">BECK_BZ15</strain>
    </source>
</reference>
<gene>
    <name evidence="1" type="ORF">BECKFW1821A_GA0114235_101043</name>
    <name evidence="2" type="ORF">BECKFW1821B_GA0114236_10654</name>
</gene>
<evidence type="ECO:0000313" key="2">
    <source>
        <dbReference type="EMBL" id="VFJ61333.1"/>
    </source>
</evidence>
<accession>A0A450T420</accession>
<dbReference type="EMBL" id="CAADFD010000065">
    <property type="protein sequence ID" value="VFJ61333.1"/>
    <property type="molecule type" value="Genomic_DNA"/>
</dbReference>
<protein>
    <submittedName>
        <fullName evidence="2">Uncharacterized protein</fullName>
    </submittedName>
</protein>
<organism evidence="2">
    <name type="scientific">Candidatus Kentrum sp. FW</name>
    <dbReference type="NCBI Taxonomy" id="2126338"/>
    <lineage>
        <taxon>Bacteria</taxon>
        <taxon>Pseudomonadati</taxon>
        <taxon>Pseudomonadota</taxon>
        <taxon>Gammaproteobacteria</taxon>
        <taxon>Candidatus Kentrum</taxon>
    </lineage>
</organism>
<name>A0A450T420_9GAMM</name>
<dbReference type="EMBL" id="CAADEW010000010">
    <property type="protein sequence ID" value="VFJ45587.1"/>
    <property type="molecule type" value="Genomic_DNA"/>
</dbReference>
<proteinExistence type="predicted"/>